<accession>A0A915ICC8</accession>
<protein>
    <submittedName>
        <fullName evidence="2">Ovule protein</fullName>
    </submittedName>
</protein>
<name>A0A915ICC8_ROMCU</name>
<sequence length="65" mass="7688">MQSTQRNQTKQTLSFRSVRLEVTVGRFPQNFSYPIRPKLKVYQVHLLPNLHPPPRLEDQHIPINP</sequence>
<dbReference type="WBParaSite" id="nRc.2.0.1.t11835-RA">
    <property type="protein sequence ID" value="nRc.2.0.1.t11835-RA"/>
    <property type="gene ID" value="nRc.2.0.1.g11835"/>
</dbReference>
<evidence type="ECO:0000313" key="1">
    <source>
        <dbReference type="Proteomes" id="UP000887565"/>
    </source>
</evidence>
<organism evidence="1 2">
    <name type="scientific">Romanomermis culicivorax</name>
    <name type="common">Nematode worm</name>
    <dbReference type="NCBI Taxonomy" id="13658"/>
    <lineage>
        <taxon>Eukaryota</taxon>
        <taxon>Metazoa</taxon>
        <taxon>Ecdysozoa</taxon>
        <taxon>Nematoda</taxon>
        <taxon>Enoplea</taxon>
        <taxon>Dorylaimia</taxon>
        <taxon>Mermithida</taxon>
        <taxon>Mermithoidea</taxon>
        <taxon>Mermithidae</taxon>
        <taxon>Romanomermis</taxon>
    </lineage>
</organism>
<proteinExistence type="predicted"/>
<dbReference type="AlphaFoldDB" id="A0A915ICC8"/>
<keyword evidence="1" id="KW-1185">Reference proteome</keyword>
<reference evidence="2" key="1">
    <citation type="submission" date="2022-11" db="UniProtKB">
        <authorList>
            <consortium name="WormBaseParasite"/>
        </authorList>
    </citation>
    <scope>IDENTIFICATION</scope>
</reference>
<dbReference type="Proteomes" id="UP000887565">
    <property type="component" value="Unplaced"/>
</dbReference>
<evidence type="ECO:0000313" key="2">
    <source>
        <dbReference type="WBParaSite" id="nRc.2.0.1.t11835-RA"/>
    </source>
</evidence>